<dbReference type="Proteomes" id="UP000485058">
    <property type="component" value="Unassembled WGS sequence"/>
</dbReference>
<sequence>MQAVHAVRGSAICGVFWLALLPLEYVQIFTSLPLPPCESQTVDQVDALMSYSDSTASSLAA</sequence>
<organism evidence="1 2">
    <name type="scientific">Haematococcus lacustris</name>
    <name type="common">Green alga</name>
    <name type="synonym">Haematococcus pluvialis</name>
    <dbReference type="NCBI Taxonomy" id="44745"/>
    <lineage>
        <taxon>Eukaryota</taxon>
        <taxon>Viridiplantae</taxon>
        <taxon>Chlorophyta</taxon>
        <taxon>core chlorophytes</taxon>
        <taxon>Chlorophyceae</taxon>
        <taxon>CS clade</taxon>
        <taxon>Chlamydomonadales</taxon>
        <taxon>Haematococcaceae</taxon>
        <taxon>Haematococcus</taxon>
    </lineage>
</organism>
<protein>
    <submittedName>
        <fullName evidence="1">Uncharacterized protein</fullName>
    </submittedName>
</protein>
<proteinExistence type="predicted"/>
<gene>
    <name evidence="1" type="ORF">HaLaN_05843</name>
</gene>
<dbReference type="AlphaFoldDB" id="A0A699YJV0"/>
<comment type="caution">
    <text evidence="1">The sequence shown here is derived from an EMBL/GenBank/DDBJ whole genome shotgun (WGS) entry which is preliminary data.</text>
</comment>
<evidence type="ECO:0000313" key="1">
    <source>
        <dbReference type="EMBL" id="GFH10517.1"/>
    </source>
</evidence>
<keyword evidence="2" id="KW-1185">Reference proteome</keyword>
<reference evidence="1 2" key="1">
    <citation type="submission" date="2020-02" db="EMBL/GenBank/DDBJ databases">
        <title>Draft genome sequence of Haematococcus lacustris strain NIES-144.</title>
        <authorList>
            <person name="Morimoto D."/>
            <person name="Nakagawa S."/>
            <person name="Yoshida T."/>
            <person name="Sawayama S."/>
        </authorList>
    </citation>
    <scope>NUCLEOTIDE SEQUENCE [LARGE SCALE GENOMIC DNA]</scope>
    <source>
        <strain evidence="1 2">NIES-144</strain>
    </source>
</reference>
<accession>A0A699YJV0</accession>
<name>A0A699YJV0_HAELA</name>
<dbReference type="EMBL" id="BLLF01000322">
    <property type="protein sequence ID" value="GFH10517.1"/>
    <property type="molecule type" value="Genomic_DNA"/>
</dbReference>
<evidence type="ECO:0000313" key="2">
    <source>
        <dbReference type="Proteomes" id="UP000485058"/>
    </source>
</evidence>